<evidence type="ECO:0000256" key="1">
    <source>
        <dbReference type="ARBA" id="ARBA00004496"/>
    </source>
</evidence>
<evidence type="ECO:0000259" key="9">
    <source>
        <dbReference type="PROSITE" id="PS50181"/>
    </source>
</evidence>
<sequence length="666" mass="75697">MKYGFDERTTHISVLPVELLNYILRWVVSVDLDMKSLENFSEVCRGFYLAARDEGIWRSACQKVWGSNTGKCKKFGGWRNMYIQRPHLLYNGCYISKLSYVRPGEKSLDNFYRPFHVVEYYRYVRFFPDGAVTIMTSPEDPTSVLPKLKHKYTKDTGMLTGVFKQIGDRVTAVLKRVKTKDQTIPYYKKHQRQRNNNDMEMTYYVELELSNVGKKSFAKLQWIDYSVTTKYMMTGQENTCQLLDNKGYPDLIFSRVRSYTSSSEIPLLLVDQWCHNTYPTNKTLLLPNGGSAEVPIRPPEGLEEGPISQDVALGWNLTEGVITDTEIPGSLPTSHKTHAAPIRERSAKVLPIESGRLFLTELIVIQSYPSNALLRYLCEKTTTANEAITVLIIFIATIFGVLCFTFLLCKVCCTPKRRPSYKVEYADPSDVIISSSGAEYSTPYDTCQSKNRIVKVTGANKNAGGKRRKISKKSFSFRFGSSRLKGRKRENDSGFSDLVESEASRVSGREDQLEAKETQYMEIPLVNIHAPASKSLSNPSYTYVEGKTTGQLDKNKKETSVRFTIPISEPRENQISTKNPSLESNNQENPYECLSDNDKNYSTCNISPLEKNKENPYALPDCDTSQANAKKSPEADKPHDSPYAEINHETLERPIPSVTKEERLYM</sequence>
<comment type="pathway">
    <text evidence="2">Protein modification; protein ubiquitination.</text>
</comment>
<feature type="transmembrane region" description="Helical" evidence="8">
    <location>
        <begin position="387"/>
        <end position="409"/>
    </location>
</feature>
<protein>
    <recommendedName>
        <fullName evidence="3">F-box only protein 9</fullName>
    </recommendedName>
</protein>
<dbReference type="InterPro" id="IPR036047">
    <property type="entry name" value="F-box-like_dom_sf"/>
</dbReference>
<dbReference type="Pfam" id="PF12937">
    <property type="entry name" value="F-box-like"/>
    <property type="match status" value="1"/>
</dbReference>
<keyword evidence="8" id="KW-1133">Transmembrane helix</keyword>
<dbReference type="GO" id="GO:0019005">
    <property type="term" value="C:SCF ubiquitin ligase complex"/>
    <property type="evidence" value="ECO:0007669"/>
    <property type="project" value="TreeGrafter"/>
</dbReference>
<name>K1QA68_MAGGI</name>
<keyword evidence="6" id="KW-0802">TPR repeat</keyword>
<dbReference type="EMBL" id="JH817229">
    <property type="protein sequence ID" value="EKC28189.1"/>
    <property type="molecule type" value="Genomic_DNA"/>
</dbReference>
<proteinExistence type="predicted"/>
<dbReference type="FunFam" id="1.20.1280.50:FF:000012">
    <property type="entry name" value="F-box only protein 9"/>
    <property type="match status" value="1"/>
</dbReference>
<evidence type="ECO:0000256" key="3">
    <source>
        <dbReference type="ARBA" id="ARBA00019775"/>
    </source>
</evidence>
<dbReference type="CDD" id="cd22089">
    <property type="entry name" value="F-box_FBXO9"/>
    <property type="match status" value="1"/>
</dbReference>
<feature type="compositionally biased region" description="Basic and acidic residues" evidence="7">
    <location>
        <begin position="631"/>
        <end position="652"/>
    </location>
</feature>
<feature type="region of interest" description="Disordered" evidence="7">
    <location>
        <begin position="612"/>
        <end position="666"/>
    </location>
</feature>
<comment type="subcellular location">
    <subcellularLocation>
        <location evidence="1">Cytoplasm</location>
    </subcellularLocation>
</comment>
<gene>
    <name evidence="10" type="ORF">CGI_10018378</name>
</gene>
<dbReference type="GO" id="GO:0031146">
    <property type="term" value="P:SCF-dependent proteasomal ubiquitin-dependent protein catabolic process"/>
    <property type="evidence" value="ECO:0007669"/>
    <property type="project" value="TreeGrafter"/>
</dbReference>
<evidence type="ECO:0000256" key="6">
    <source>
        <dbReference type="ARBA" id="ARBA00022803"/>
    </source>
</evidence>
<dbReference type="HOGENOM" id="CLU_412367_0_0_1"/>
<dbReference type="PROSITE" id="PS50181">
    <property type="entry name" value="FBOX"/>
    <property type="match status" value="1"/>
</dbReference>
<evidence type="ECO:0000256" key="8">
    <source>
        <dbReference type="SAM" id="Phobius"/>
    </source>
</evidence>
<dbReference type="Gene3D" id="1.20.1280.50">
    <property type="match status" value="1"/>
</dbReference>
<dbReference type="InterPro" id="IPR045464">
    <property type="entry name" value="Hrt3/FBXO9_C"/>
</dbReference>
<organism evidence="10">
    <name type="scientific">Magallana gigas</name>
    <name type="common">Pacific oyster</name>
    <name type="synonym">Crassostrea gigas</name>
    <dbReference type="NCBI Taxonomy" id="29159"/>
    <lineage>
        <taxon>Eukaryota</taxon>
        <taxon>Metazoa</taxon>
        <taxon>Spiralia</taxon>
        <taxon>Lophotrochozoa</taxon>
        <taxon>Mollusca</taxon>
        <taxon>Bivalvia</taxon>
        <taxon>Autobranchia</taxon>
        <taxon>Pteriomorphia</taxon>
        <taxon>Ostreida</taxon>
        <taxon>Ostreoidea</taxon>
        <taxon>Ostreidae</taxon>
        <taxon>Magallana</taxon>
    </lineage>
</organism>
<dbReference type="AlphaFoldDB" id="K1QA68"/>
<evidence type="ECO:0000313" key="10">
    <source>
        <dbReference type="EMBL" id="EKC28189.1"/>
    </source>
</evidence>
<reference evidence="10" key="1">
    <citation type="journal article" date="2012" name="Nature">
        <title>The oyster genome reveals stress adaptation and complexity of shell formation.</title>
        <authorList>
            <person name="Zhang G."/>
            <person name="Fang X."/>
            <person name="Guo X."/>
            <person name="Li L."/>
            <person name="Luo R."/>
            <person name="Xu F."/>
            <person name="Yang P."/>
            <person name="Zhang L."/>
            <person name="Wang X."/>
            <person name="Qi H."/>
            <person name="Xiong Z."/>
            <person name="Que H."/>
            <person name="Xie Y."/>
            <person name="Holland P.W."/>
            <person name="Paps J."/>
            <person name="Zhu Y."/>
            <person name="Wu F."/>
            <person name="Chen Y."/>
            <person name="Wang J."/>
            <person name="Peng C."/>
            <person name="Meng J."/>
            <person name="Yang L."/>
            <person name="Liu J."/>
            <person name="Wen B."/>
            <person name="Zhang N."/>
            <person name="Huang Z."/>
            <person name="Zhu Q."/>
            <person name="Feng Y."/>
            <person name="Mount A."/>
            <person name="Hedgecock D."/>
            <person name="Xu Z."/>
            <person name="Liu Y."/>
            <person name="Domazet-Loso T."/>
            <person name="Du Y."/>
            <person name="Sun X."/>
            <person name="Zhang S."/>
            <person name="Liu B."/>
            <person name="Cheng P."/>
            <person name="Jiang X."/>
            <person name="Li J."/>
            <person name="Fan D."/>
            <person name="Wang W."/>
            <person name="Fu W."/>
            <person name="Wang T."/>
            <person name="Wang B."/>
            <person name="Zhang J."/>
            <person name="Peng Z."/>
            <person name="Li Y."/>
            <person name="Li N."/>
            <person name="Wang J."/>
            <person name="Chen M."/>
            <person name="He Y."/>
            <person name="Tan F."/>
            <person name="Song X."/>
            <person name="Zheng Q."/>
            <person name="Huang R."/>
            <person name="Yang H."/>
            <person name="Du X."/>
            <person name="Chen L."/>
            <person name="Yang M."/>
            <person name="Gaffney P.M."/>
            <person name="Wang S."/>
            <person name="Luo L."/>
            <person name="She Z."/>
            <person name="Ming Y."/>
            <person name="Huang W."/>
            <person name="Zhang S."/>
            <person name="Huang B."/>
            <person name="Zhang Y."/>
            <person name="Qu T."/>
            <person name="Ni P."/>
            <person name="Miao G."/>
            <person name="Wang J."/>
            <person name="Wang Q."/>
            <person name="Steinberg C.E."/>
            <person name="Wang H."/>
            <person name="Li N."/>
            <person name="Qian L."/>
            <person name="Zhang G."/>
            <person name="Li Y."/>
            <person name="Yang H."/>
            <person name="Liu X."/>
            <person name="Wang J."/>
            <person name="Yin Y."/>
            <person name="Wang J."/>
        </authorList>
    </citation>
    <scope>NUCLEOTIDE SEQUENCE [LARGE SCALE GENOMIC DNA]</scope>
    <source>
        <strain evidence="10">05x7-T-G4-1.051#20</strain>
    </source>
</reference>
<dbReference type="Pfam" id="PF19270">
    <property type="entry name" value="FBO_C"/>
    <property type="match status" value="1"/>
</dbReference>
<dbReference type="SUPFAM" id="SSF81383">
    <property type="entry name" value="F-box domain"/>
    <property type="match status" value="1"/>
</dbReference>
<evidence type="ECO:0000256" key="4">
    <source>
        <dbReference type="ARBA" id="ARBA00022490"/>
    </source>
</evidence>
<keyword evidence="8" id="KW-0812">Transmembrane</keyword>
<dbReference type="GO" id="GO:0005737">
    <property type="term" value="C:cytoplasm"/>
    <property type="evidence" value="ECO:0007669"/>
    <property type="project" value="UniProtKB-SubCell"/>
</dbReference>
<evidence type="ECO:0000256" key="2">
    <source>
        <dbReference type="ARBA" id="ARBA00004906"/>
    </source>
</evidence>
<evidence type="ECO:0000256" key="5">
    <source>
        <dbReference type="ARBA" id="ARBA00022786"/>
    </source>
</evidence>
<keyword evidence="8" id="KW-0472">Membrane</keyword>
<keyword evidence="5" id="KW-0833">Ubl conjugation pathway</keyword>
<accession>K1QA68</accession>
<dbReference type="PANTHER" id="PTHR12874">
    <property type="entry name" value="F-BOX ONLY PROTEIN 48-RELATED"/>
    <property type="match status" value="1"/>
</dbReference>
<keyword evidence="4" id="KW-0963">Cytoplasm</keyword>
<dbReference type="InterPro" id="IPR001810">
    <property type="entry name" value="F-box_dom"/>
</dbReference>
<dbReference type="InParanoid" id="K1QA68"/>
<evidence type="ECO:0000256" key="7">
    <source>
        <dbReference type="SAM" id="MobiDB-lite"/>
    </source>
</evidence>
<feature type="domain" description="F-box" evidence="9">
    <location>
        <begin position="9"/>
        <end position="60"/>
    </location>
</feature>
<feature type="region of interest" description="Disordered" evidence="7">
    <location>
        <begin position="547"/>
        <end position="595"/>
    </location>
</feature>
<dbReference type="PANTHER" id="PTHR12874:SF29">
    <property type="entry name" value="F-BOX ONLY PROTEIN 9"/>
    <property type="match status" value="1"/>
</dbReference>
<feature type="compositionally biased region" description="Polar residues" evidence="7">
    <location>
        <begin position="573"/>
        <end position="589"/>
    </location>
</feature>